<dbReference type="RefSeq" id="XP_046050952.1">
    <property type="nucleotide sequence ID" value="XM_046185657.1"/>
</dbReference>
<evidence type="ECO:0000313" key="2">
    <source>
        <dbReference type="EMBL" id="KAH7255383.1"/>
    </source>
</evidence>
<name>A0A9P9HEC6_FUSRE</name>
<comment type="caution">
    <text evidence="2">The sequence shown here is derived from an EMBL/GenBank/DDBJ whole genome shotgun (WGS) entry which is preliminary data.</text>
</comment>
<dbReference type="GeneID" id="70215611"/>
<organism evidence="2 3">
    <name type="scientific">Fusarium redolens</name>
    <dbReference type="NCBI Taxonomy" id="48865"/>
    <lineage>
        <taxon>Eukaryota</taxon>
        <taxon>Fungi</taxon>
        <taxon>Dikarya</taxon>
        <taxon>Ascomycota</taxon>
        <taxon>Pezizomycotina</taxon>
        <taxon>Sordariomycetes</taxon>
        <taxon>Hypocreomycetidae</taxon>
        <taxon>Hypocreales</taxon>
        <taxon>Nectriaceae</taxon>
        <taxon>Fusarium</taxon>
        <taxon>Fusarium redolens species complex</taxon>
    </lineage>
</organism>
<feature type="signal peptide" evidence="1">
    <location>
        <begin position="1"/>
        <end position="24"/>
    </location>
</feature>
<protein>
    <submittedName>
        <fullName evidence="2">Uncharacterized protein</fullName>
    </submittedName>
</protein>
<gene>
    <name evidence="2" type="ORF">BKA55DRAFT_314838</name>
</gene>
<keyword evidence="3" id="KW-1185">Reference proteome</keyword>
<dbReference type="Proteomes" id="UP000720189">
    <property type="component" value="Unassembled WGS sequence"/>
</dbReference>
<dbReference type="AlphaFoldDB" id="A0A9P9HEC6"/>
<accession>A0A9P9HEC6</accession>
<keyword evidence="1" id="KW-0732">Signal</keyword>
<evidence type="ECO:0000256" key="1">
    <source>
        <dbReference type="SAM" id="SignalP"/>
    </source>
</evidence>
<feature type="chain" id="PRO_5040423570" evidence="1">
    <location>
        <begin position="25"/>
        <end position="148"/>
    </location>
</feature>
<evidence type="ECO:0000313" key="3">
    <source>
        <dbReference type="Proteomes" id="UP000720189"/>
    </source>
</evidence>
<reference evidence="2" key="1">
    <citation type="journal article" date="2021" name="Nat. Commun.">
        <title>Genetic determinants of endophytism in the Arabidopsis root mycobiome.</title>
        <authorList>
            <person name="Mesny F."/>
            <person name="Miyauchi S."/>
            <person name="Thiergart T."/>
            <person name="Pickel B."/>
            <person name="Atanasova L."/>
            <person name="Karlsson M."/>
            <person name="Huettel B."/>
            <person name="Barry K.W."/>
            <person name="Haridas S."/>
            <person name="Chen C."/>
            <person name="Bauer D."/>
            <person name="Andreopoulos W."/>
            <person name="Pangilinan J."/>
            <person name="LaButti K."/>
            <person name="Riley R."/>
            <person name="Lipzen A."/>
            <person name="Clum A."/>
            <person name="Drula E."/>
            <person name="Henrissat B."/>
            <person name="Kohler A."/>
            <person name="Grigoriev I.V."/>
            <person name="Martin F.M."/>
            <person name="Hacquard S."/>
        </authorList>
    </citation>
    <scope>NUCLEOTIDE SEQUENCE</scope>
    <source>
        <strain evidence="2">MPI-CAGE-AT-0023</strain>
    </source>
</reference>
<dbReference type="EMBL" id="JAGMUX010000006">
    <property type="protein sequence ID" value="KAH7255383.1"/>
    <property type="molecule type" value="Genomic_DNA"/>
</dbReference>
<proteinExistence type="predicted"/>
<sequence length="148" mass="16951">MDPCLTFFFFFSLLFLRFSPHFRSSCQYPPSHSRQTGDSSPNMLILRQCSKAKSQSFSRLLTFLGQLRFAVNGNHCCACDLSCSLPREMALSRGPPRFYQICSWMSRVFSMDPRLGRLCISSILEDDDVLWILDMATPDQIIPCNFAL</sequence>